<accession>A0ABY9WL49</accession>
<evidence type="ECO:0000313" key="3">
    <source>
        <dbReference type="Proteomes" id="UP001611383"/>
    </source>
</evidence>
<feature type="chain" id="PRO_5045112332" description="DUF4390 domain-containing protein" evidence="1">
    <location>
        <begin position="30"/>
        <end position="202"/>
    </location>
</feature>
<dbReference type="Proteomes" id="UP001611383">
    <property type="component" value="Chromosome"/>
</dbReference>
<reference evidence="2 3" key="1">
    <citation type="submission" date="2019-08" db="EMBL/GenBank/DDBJ databases">
        <title>Archangium and Cystobacter genomes.</title>
        <authorList>
            <person name="Chen I.-C.K."/>
            <person name="Wielgoss S."/>
        </authorList>
    </citation>
    <scope>NUCLEOTIDE SEQUENCE [LARGE SCALE GENOMIC DNA]</scope>
    <source>
        <strain evidence="2 3">Cbm 6</strain>
    </source>
</reference>
<protein>
    <recommendedName>
        <fullName evidence="4">DUF4390 domain-containing protein</fullName>
    </recommendedName>
</protein>
<gene>
    <name evidence="2" type="ORF">F0U60_10635</name>
</gene>
<keyword evidence="1" id="KW-0732">Signal</keyword>
<sequence>MRGLGKSTRRRLGVALVAAMGLFASRAGAEEAPRVTCSATRVGRRVVVRPEALALVAPELERLIRLGLAGRLEVELTLLRHRPLWFSSRVDATKLTQVLAYSAKAGGWMLDGRPLASGPETLELERVAWTLDEEPEETAALVVEVGVRLQVVTAASLGKVAQWLTQGETAEEKRSALTRGLLRTVAEDLTRGAEGRCTVQTP</sequence>
<proteinExistence type="predicted"/>
<organism evidence="2 3">
    <name type="scientific">Archangium minus</name>
    <dbReference type="NCBI Taxonomy" id="83450"/>
    <lineage>
        <taxon>Bacteria</taxon>
        <taxon>Pseudomonadati</taxon>
        <taxon>Myxococcota</taxon>
        <taxon>Myxococcia</taxon>
        <taxon>Myxococcales</taxon>
        <taxon>Cystobacterineae</taxon>
        <taxon>Archangiaceae</taxon>
        <taxon>Archangium</taxon>
    </lineage>
</organism>
<evidence type="ECO:0008006" key="4">
    <source>
        <dbReference type="Google" id="ProtNLM"/>
    </source>
</evidence>
<feature type="signal peptide" evidence="1">
    <location>
        <begin position="1"/>
        <end position="29"/>
    </location>
</feature>
<keyword evidence="3" id="KW-1185">Reference proteome</keyword>
<name>A0ABY9WL49_9BACT</name>
<evidence type="ECO:0000256" key="1">
    <source>
        <dbReference type="SAM" id="SignalP"/>
    </source>
</evidence>
<dbReference type="EMBL" id="CP043494">
    <property type="protein sequence ID" value="WNG44514.1"/>
    <property type="molecule type" value="Genomic_DNA"/>
</dbReference>
<evidence type="ECO:0000313" key="2">
    <source>
        <dbReference type="EMBL" id="WNG44514.1"/>
    </source>
</evidence>